<dbReference type="FunFam" id="2.120.10.90:FF:000004">
    <property type="entry name" value="DNA gyrase subunit A"/>
    <property type="match status" value="1"/>
</dbReference>
<evidence type="ECO:0000256" key="1">
    <source>
        <dbReference type="ARBA" id="ARBA00000185"/>
    </source>
</evidence>
<proteinExistence type="predicted"/>
<dbReference type="PATRIC" id="fig|456.5.peg.478"/>
<evidence type="ECO:0000259" key="5">
    <source>
        <dbReference type="PROSITE" id="PS52040"/>
    </source>
</evidence>
<dbReference type="PANTHER" id="PTHR43493:SF5">
    <property type="entry name" value="DNA GYRASE SUBUNIT A, CHLOROPLASTIC_MITOCHONDRIAL"/>
    <property type="match status" value="1"/>
</dbReference>
<dbReference type="SUPFAM" id="SSF56719">
    <property type="entry name" value="Type II DNA topoisomerase"/>
    <property type="match status" value="1"/>
</dbReference>
<dbReference type="GO" id="GO:0006265">
    <property type="term" value="P:DNA topological change"/>
    <property type="evidence" value="ECO:0007669"/>
    <property type="project" value="InterPro"/>
</dbReference>
<dbReference type="PROSITE" id="PS52040">
    <property type="entry name" value="TOPO_IIA"/>
    <property type="match status" value="1"/>
</dbReference>
<dbReference type="InterPro" id="IPR035516">
    <property type="entry name" value="Gyrase/topoIV_suA_C"/>
</dbReference>
<evidence type="ECO:0000313" key="7">
    <source>
        <dbReference type="Proteomes" id="UP000055035"/>
    </source>
</evidence>
<protein>
    <submittedName>
        <fullName evidence="6">DNA gyrase, subunit A, type II topoisomerase</fullName>
        <ecNumber evidence="6">5.99.1.3</ecNumber>
    </submittedName>
</protein>
<dbReference type="InterPro" id="IPR002205">
    <property type="entry name" value="Topo_IIA_dom_A"/>
</dbReference>
<dbReference type="Pfam" id="PF03989">
    <property type="entry name" value="DNA_gyraseA_C"/>
    <property type="match status" value="6"/>
</dbReference>
<dbReference type="Gene3D" id="2.120.10.90">
    <property type="entry name" value="DNA gyrase/topoisomerase IV, subunit A, C-terminal"/>
    <property type="match status" value="1"/>
</dbReference>
<dbReference type="Proteomes" id="UP000055035">
    <property type="component" value="Unassembled WGS sequence"/>
</dbReference>
<evidence type="ECO:0000256" key="2">
    <source>
        <dbReference type="ARBA" id="ARBA00023029"/>
    </source>
</evidence>
<dbReference type="PANTHER" id="PTHR43493">
    <property type="entry name" value="DNA GYRASE/TOPOISOMERASE SUBUNIT A"/>
    <property type="match status" value="1"/>
</dbReference>
<dbReference type="Pfam" id="PF00521">
    <property type="entry name" value="DNA_topoisoIV"/>
    <property type="match status" value="1"/>
</dbReference>
<keyword evidence="6" id="KW-0413">Isomerase</keyword>
<dbReference type="GO" id="GO:0003677">
    <property type="term" value="F:DNA binding"/>
    <property type="evidence" value="ECO:0007669"/>
    <property type="project" value="UniProtKB-UniRule"/>
</dbReference>
<feature type="region of interest" description="Disordered" evidence="4">
    <location>
        <begin position="479"/>
        <end position="514"/>
    </location>
</feature>
<keyword evidence="2" id="KW-0799">Topoisomerase</keyword>
<gene>
    <name evidence="6" type="primary">gyrA</name>
    <name evidence="6" type="ORF">Ljor_0453</name>
</gene>
<dbReference type="GO" id="GO:0005737">
    <property type="term" value="C:cytoplasm"/>
    <property type="evidence" value="ECO:0007669"/>
    <property type="project" value="TreeGrafter"/>
</dbReference>
<evidence type="ECO:0000256" key="3">
    <source>
        <dbReference type="PROSITE-ProRule" id="PRU01384"/>
    </source>
</evidence>
<comment type="catalytic activity">
    <reaction evidence="1">
        <text>ATP-dependent breakage, passage and rejoining of double-stranded DNA.</text>
        <dbReference type="EC" id="5.6.2.2"/>
    </reaction>
</comment>
<dbReference type="AlphaFoldDB" id="A0A0W0V7Q3"/>
<dbReference type="InterPro" id="IPR006691">
    <property type="entry name" value="GyrA/parC_rep"/>
</dbReference>
<evidence type="ECO:0000256" key="4">
    <source>
        <dbReference type="SAM" id="MobiDB-lite"/>
    </source>
</evidence>
<dbReference type="EC" id="5.99.1.3" evidence="6"/>
<comment type="caution">
    <text evidence="6">The sequence shown here is derived from an EMBL/GenBank/DDBJ whole genome shotgun (WGS) entry which is preliminary data.</text>
</comment>
<dbReference type="GO" id="GO:0009330">
    <property type="term" value="C:DNA topoisomerase type II (double strand cut, ATP-hydrolyzing) complex"/>
    <property type="evidence" value="ECO:0007669"/>
    <property type="project" value="TreeGrafter"/>
</dbReference>
<dbReference type="Gene3D" id="1.10.268.10">
    <property type="entry name" value="Topoisomerase, domain 3"/>
    <property type="match status" value="1"/>
</dbReference>
<sequence>MVTRRTIFELKKARSRAHILEGLGVALANIDEMIELIKQSATPQVAKEALLARVWAPGLVKSMLKNAGSDACRPDDLPAEYGLTDAGYRLSAEQAQAILELRLHRLTALEQDKIIKEFEELLELIKELLDILASPERLMQVIRDELLEVKGQFGDSRRTEIIASQEDLTIEDLITEENVVVTLSHQGYVKYQPISAYQAQRRGGKGKSATNVKDEDFIERLVIASTHDTLLCFSNYGKLYWLKAYQLPLASRISRGKPIVNILPLAADESINAMLPVREFTEGYFVFMATKAGTVKKVPLEAFSRPRSNGIIAVDLDNDDRLVGVDITDGTKDIMLFTDAGKVIRFDENLVRPMGRTARGVRGIRLQEGQSVISLVVAKDHGSILTATENGYGKRTDVEEYRVSGRGGQGVISIQVNERNGKVVRALQVEDNDEAMLITDKGTLVRFKVSELSIIGRNTQGVRLINVTPGEHVVGMQRIEDLGEEKLDDSEQEEDSSQDGVEGFESQSDEHSDE</sequence>
<dbReference type="SUPFAM" id="SSF101904">
    <property type="entry name" value="GyrA/ParC C-terminal domain-like"/>
    <property type="match status" value="1"/>
</dbReference>
<reference evidence="6 7" key="1">
    <citation type="submission" date="2015-11" db="EMBL/GenBank/DDBJ databases">
        <title>Genomic analysis of 38 Legionella species identifies large and diverse effector repertoires.</title>
        <authorList>
            <person name="Burstein D."/>
            <person name="Amaro F."/>
            <person name="Zusman T."/>
            <person name="Lifshitz Z."/>
            <person name="Cohen O."/>
            <person name="Gilbert J.A."/>
            <person name="Pupko T."/>
            <person name="Shuman H.A."/>
            <person name="Segal G."/>
        </authorList>
    </citation>
    <scope>NUCLEOTIDE SEQUENCE [LARGE SCALE GENOMIC DNA]</scope>
    <source>
        <strain evidence="6 7">BL-540</strain>
    </source>
</reference>
<dbReference type="InterPro" id="IPR050220">
    <property type="entry name" value="Type_II_DNA_Topoisomerases"/>
</dbReference>
<dbReference type="InterPro" id="IPR013760">
    <property type="entry name" value="Topo_IIA-like_dom_sf"/>
</dbReference>
<keyword evidence="3" id="KW-0238">DNA-binding</keyword>
<dbReference type="InterPro" id="IPR013757">
    <property type="entry name" value="Topo_IIA_A_a_sf"/>
</dbReference>
<feature type="domain" description="Topo IIA-type catalytic" evidence="5">
    <location>
        <begin position="1"/>
        <end position="173"/>
    </location>
</feature>
<comment type="caution">
    <text evidence="3">Lacks conserved residue(s) required for the propagation of feature annotation.</text>
</comment>
<dbReference type="GO" id="GO:0003918">
    <property type="term" value="F:DNA topoisomerase type II (double strand cut, ATP-hydrolyzing) activity"/>
    <property type="evidence" value="ECO:0007669"/>
    <property type="project" value="UniProtKB-EC"/>
</dbReference>
<dbReference type="EMBL" id="LNYJ01000011">
    <property type="protein sequence ID" value="KTD16147.1"/>
    <property type="molecule type" value="Genomic_DNA"/>
</dbReference>
<dbReference type="STRING" id="456.Ljor_0453"/>
<name>A0A0W0V7Q3_9GAMM</name>
<evidence type="ECO:0000313" key="6">
    <source>
        <dbReference type="EMBL" id="KTD16147.1"/>
    </source>
</evidence>
<accession>A0A0W0V7Q3</accession>
<feature type="compositionally biased region" description="Acidic residues" evidence="4">
    <location>
        <begin position="486"/>
        <end position="497"/>
    </location>
</feature>
<dbReference type="GO" id="GO:0005524">
    <property type="term" value="F:ATP binding"/>
    <property type="evidence" value="ECO:0007669"/>
    <property type="project" value="InterPro"/>
</dbReference>
<organism evidence="6 7">
    <name type="scientific">Legionella jordanis</name>
    <dbReference type="NCBI Taxonomy" id="456"/>
    <lineage>
        <taxon>Bacteria</taxon>
        <taxon>Pseudomonadati</taxon>
        <taxon>Pseudomonadota</taxon>
        <taxon>Gammaproteobacteria</taxon>
        <taxon>Legionellales</taxon>
        <taxon>Legionellaceae</taxon>
        <taxon>Legionella</taxon>
    </lineage>
</organism>
<keyword evidence="7" id="KW-1185">Reference proteome</keyword>